<dbReference type="Gene3D" id="3.40.50.1110">
    <property type="entry name" value="SGNH hydrolase"/>
    <property type="match status" value="1"/>
</dbReference>
<dbReference type="InterPro" id="IPR045136">
    <property type="entry name" value="Iah1-like"/>
</dbReference>
<dbReference type="InterPro" id="IPR036514">
    <property type="entry name" value="SGNH_hydro_sf"/>
</dbReference>
<dbReference type="SUPFAM" id="SSF52266">
    <property type="entry name" value="SGNH hydrolase"/>
    <property type="match status" value="1"/>
</dbReference>
<dbReference type="EMBL" id="KI913960">
    <property type="protein sequence ID" value="ETW02956.1"/>
    <property type="molecule type" value="Genomic_DNA"/>
</dbReference>
<accession>A0A024U976</accession>
<name>A0A024U976_9STRA</name>
<dbReference type="InterPro" id="IPR013830">
    <property type="entry name" value="SGNH_hydro"/>
</dbReference>
<sequence length="229" mass="25045">MATSETSATTALATHPSILLLGDSITEQACNPTTDGFHSLLARDYIRRFDVVNRGLSGYTTTWMLDLLPTILRDAYAHRSPPHLVTLFLGANDAATDDSPQHVPLAVFEANLRAIVAMLHQWFPSTKVLLITPPPVSDSNPFGRENDVTGRYAAATVAVGNELAVPVLDVWALFQAEKDSYLSDGLHLNAKGNFAVYTALTKHIAHHWPDLSADRAPFAYPTWRTIAKV</sequence>
<dbReference type="eggNOG" id="KOG3035">
    <property type="taxonomic scope" value="Eukaryota"/>
</dbReference>
<dbReference type="VEuPathDB" id="FungiDB:H310_05398"/>
<dbReference type="RefSeq" id="XP_008868340.1">
    <property type="nucleotide sequence ID" value="XM_008870118.1"/>
</dbReference>
<feature type="domain" description="SGNH hydrolase-type esterase" evidence="1">
    <location>
        <begin position="20"/>
        <end position="193"/>
    </location>
</feature>
<dbReference type="Pfam" id="PF13472">
    <property type="entry name" value="Lipase_GDSL_2"/>
    <property type="match status" value="1"/>
</dbReference>
<dbReference type="GeneID" id="20082448"/>
<proteinExistence type="predicted"/>
<dbReference type="STRING" id="157072.A0A024U976"/>
<protein>
    <recommendedName>
        <fullName evidence="1">SGNH hydrolase-type esterase domain-containing protein</fullName>
    </recommendedName>
</protein>
<dbReference type="PANTHER" id="PTHR14209">
    <property type="entry name" value="ISOAMYL ACETATE-HYDROLYZING ESTERASE 1"/>
    <property type="match status" value="1"/>
</dbReference>
<gene>
    <name evidence="2" type="ORF">H310_05398</name>
</gene>
<dbReference type="CDD" id="cd01838">
    <property type="entry name" value="Isoamyl_acetate_hydrolase_like"/>
    <property type="match status" value="1"/>
</dbReference>
<reference evidence="2" key="1">
    <citation type="submission" date="2013-12" db="EMBL/GenBank/DDBJ databases">
        <title>The Genome Sequence of Aphanomyces invadans NJM9701.</title>
        <authorList>
            <consortium name="The Broad Institute Genomics Platform"/>
            <person name="Russ C."/>
            <person name="Tyler B."/>
            <person name="van West P."/>
            <person name="Dieguez-Uribeondo J."/>
            <person name="Young S.K."/>
            <person name="Zeng Q."/>
            <person name="Gargeya S."/>
            <person name="Fitzgerald M."/>
            <person name="Abouelleil A."/>
            <person name="Alvarado L."/>
            <person name="Chapman S.B."/>
            <person name="Gainer-Dewar J."/>
            <person name="Goldberg J."/>
            <person name="Griggs A."/>
            <person name="Gujja S."/>
            <person name="Hansen M."/>
            <person name="Howarth C."/>
            <person name="Imamovic A."/>
            <person name="Ireland A."/>
            <person name="Larimer J."/>
            <person name="McCowan C."/>
            <person name="Murphy C."/>
            <person name="Pearson M."/>
            <person name="Poon T.W."/>
            <person name="Priest M."/>
            <person name="Roberts A."/>
            <person name="Saif S."/>
            <person name="Shea T."/>
            <person name="Sykes S."/>
            <person name="Wortman J."/>
            <person name="Nusbaum C."/>
            <person name="Birren B."/>
        </authorList>
    </citation>
    <scope>NUCLEOTIDE SEQUENCE [LARGE SCALE GENOMIC DNA]</scope>
    <source>
        <strain evidence="2">NJM9701</strain>
    </source>
</reference>
<evidence type="ECO:0000313" key="2">
    <source>
        <dbReference type="EMBL" id="ETW02956.1"/>
    </source>
</evidence>
<organism evidence="2">
    <name type="scientific">Aphanomyces invadans</name>
    <dbReference type="NCBI Taxonomy" id="157072"/>
    <lineage>
        <taxon>Eukaryota</taxon>
        <taxon>Sar</taxon>
        <taxon>Stramenopiles</taxon>
        <taxon>Oomycota</taxon>
        <taxon>Saprolegniomycetes</taxon>
        <taxon>Saprolegniales</taxon>
        <taxon>Verrucalvaceae</taxon>
        <taxon>Aphanomyces</taxon>
    </lineage>
</organism>
<evidence type="ECO:0000259" key="1">
    <source>
        <dbReference type="Pfam" id="PF13472"/>
    </source>
</evidence>
<dbReference type="OrthoDB" id="671439at2759"/>
<dbReference type="PANTHER" id="PTHR14209:SF19">
    <property type="entry name" value="ISOAMYL ACETATE-HYDROLYZING ESTERASE 1 HOMOLOG"/>
    <property type="match status" value="1"/>
</dbReference>
<dbReference type="AlphaFoldDB" id="A0A024U976"/>